<dbReference type="InterPro" id="IPR000873">
    <property type="entry name" value="AMP-dep_synth/lig_dom"/>
</dbReference>
<dbReference type="GO" id="GO:0070566">
    <property type="term" value="F:adenylyltransferase activity"/>
    <property type="evidence" value="ECO:0007669"/>
    <property type="project" value="TreeGrafter"/>
</dbReference>
<keyword evidence="4" id="KW-1185">Reference proteome</keyword>
<dbReference type="Gene3D" id="3.40.50.12780">
    <property type="entry name" value="N-terminal domain of ligase-like"/>
    <property type="match status" value="1"/>
</dbReference>
<dbReference type="AlphaFoldDB" id="A0A3M2KXR6"/>
<dbReference type="InterPro" id="IPR042099">
    <property type="entry name" value="ANL_N_sf"/>
</dbReference>
<dbReference type="Proteomes" id="UP000279275">
    <property type="component" value="Unassembled WGS sequence"/>
</dbReference>
<dbReference type="PANTHER" id="PTHR22754:SF32">
    <property type="entry name" value="DISCO-INTERACTING PROTEIN 2"/>
    <property type="match status" value="1"/>
</dbReference>
<dbReference type="EMBL" id="RFFH01000014">
    <property type="protein sequence ID" value="RMI29436.1"/>
    <property type="molecule type" value="Genomic_DNA"/>
</dbReference>
<dbReference type="PANTHER" id="PTHR22754">
    <property type="entry name" value="DISCO-INTERACTING PROTEIN 2 DIP2 -RELATED"/>
    <property type="match status" value="1"/>
</dbReference>
<dbReference type="RefSeq" id="WP_122190669.1">
    <property type="nucleotide sequence ID" value="NZ_RFFH01000014.1"/>
</dbReference>
<dbReference type="InterPro" id="IPR045851">
    <property type="entry name" value="AMP-bd_C_sf"/>
</dbReference>
<accession>A0A3M2KXR6</accession>
<dbReference type="SUPFAM" id="SSF56801">
    <property type="entry name" value="Acetyl-CoA synthetase-like"/>
    <property type="match status" value="1"/>
</dbReference>
<comment type="caution">
    <text evidence="3">The sequence shown here is derived from an EMBL/GenBank/DDBJ whole genome shotgun (WGS) entry which is preliminary data.</text>
</comment>
<dbReference type="GO" id="GO:0006633">
    <property type="term" value="P:fatty acid biosynthetic process"/>
    <property type="evidence" value="ECO:0007669"/>
    <property type="project" value="TreeGrafter"/>
</dbReference>
<evidence type="ECO:0000313" key="3">
    <source>
        <dbReference type="EMBL" id="RMI29436.1"/>
    </source>
</evidence>
<dbReference type="GO" id="GO:0005886">
    <property type="term" value="C:plasma membrane"/>
    <property type="evidence" value="ECO:0007669"/>
    <property type="project" value="TreeGrafter"/>
</dbReference>
<evidence type="ECO:0000313" key="4">
    <source>
        <dbReference type="Proteomes" id="UP000279275"/>
    </source>
</evidence>
<gene>
    <name evidence="3" type="ORF">EBN03_25470</name>
</gene>
<dbReference type="PROSITE" id="PS00455">
    <property type="entry name" value="AMP_BINDING"/>
    <property type="match status" value="1"/>
</dbReference>
<sequence length="561" mass="59677">MTPRPAAWLAAPRADAGMHLLADNGEWIRTSYPDLAAAALRAAAGLAGLGVGRDDVVCLVMPTEIRSVTAIYAVWAAGATIAPLAPPLFDAPDAYVELLRGILVQARPKVVLTIAAYESLVTTAVERAGIETVISTPDALEQAPAGPLPADPEQSAVALLQFTSGSTGTPRGVRVTWDNLTANFGALDEFARIGFHGGFASWLPLHHDMGLIGALLFPIGRQLDLWLMRPDQFVRDPARWLECFTPGKARHAACPTFGLAYVVRRVKPARLATLDLSAMRAVVVGAEHVDPEVLHRFDEFVRSAGVTENVVYPAYGLAENTVAVTTRSYGQEQRLVRLDPQAVRFGAPAPILATAELDDVDGAGNWLAGHGMPSPDTGIGVEIRGEDATALPDGHIGEIVVSGSSVAAGYHGGDSDCDTFRDGRLWTGDAGFVHGGDLYVLGRMGTSLKVNGRSVYAEDLDTRIAAETGIARRKLATVAVTEAGRPGVVVFAATAPGTWAQDTYLLLRKEFGTTVDVTVVAGPPAMILRTSSGKPRRRMMWQQWQAGELPGRRVEPIEAHA</sequence>
<evidence type="ECO:0000256" key="1">
    <source>
        <dbReference type="ARBA" id="ARBA00006432"/>
    </source>
</evidence>
<comment type="similarity">
    <text evidence="1">Belongs to the ATP-dependent AMP-binding enzyme family.</text>
</comment>
<reference evidence="3 4" key="1">
    <citation type="submission" date="2018-10" db="EMBL/GenBank/DDBJ databases">
        <title>Isolation from cow dung.</title>
        <authorList>
            <person name="Ling L."/>
        </authorList>
    </citation>
    <scope>NUCLEOTIDE SEQUENCE [LARGE SCALE GENOMIC DNA]</scope>
    <source>
        <strain evidence="3 4">NEAU-LL90</strain>
    </source>
</reference>
<name>A0A3M2KXR6_9NOCA</name>
<evidence type="ECO:0000259" key="2">
    <source>
        <dbReference type="Pfam" id="PF00501"/>
    </source>
</evidence>
<dbReference type="InterPro" id="IPR020845">
    <property type="entry name" value="AMP-binding_CS"/>
</dbReference>
<protein>
    <submittedName>
        <fullName evidence="3">AMP-dependent synthetase</fullName>
    </submittedName>
</protein>
<dbReference type="Gene3D" id="3.30.300.30">
    <property type="match status" value="1"/>
</dbReference>
<dbReference type="Pfam" id="PF00501">
    <property type="entry name" value="AMP-binding"/>
    <property type="match status" value="1"/>
</dbReference>
<organism evidence="3 4">
    <name type="scientific">Nocardia stercoris</name>
    <dbReference type="NCBI Taxonomy" id="2483361"/>
    <lineage>
        <taxon>Bacteria</taxon>
        <taxon>Bacillati</taxon>
        <taxon>Actinomycetota</taxon>
        <taxon>Actinomycetes</taxon>
        <taxon>Mycobacteriales</taxon>
        <taxon>Nocardiaceae</taxon>
        <taxon>Nocardia</taxon>
    </lineage>
</organism>
<proteinExistence type="inferred from homology"/>
<feature type="domain" description="AMP-dependent synthetase/ligase" evidence="2">
    <location>
        <begin position="23"/>
        <end position="411"/>
    </location>
</feature>
<dbReference type="OrthoDB" id="3671040at2"/>